<evidence type="ECO:0000256" key="11">
    <source>
        <dbReference type="ARBA" id="ARBA00022989"/>
    </source>
</evidence>
<feature type="transmembrane region" description="Helical" evidence="23">
    <location>
        <begin position="398"/>
        <end position="423"/>
    </location>
</feature>
<evidence type="ECO:0000256" key="10">
    <source>
        <dbReference type="ARBA" id="ARBA00022906"/>
    </source>
</evidence>
<evidence type="ECO:0000313" key="25">
    <source>
        <dbReference type="EMBL" id="CAH3114635.1"/>
    </source>
</evidence>
<name>A0AAU9WIS8_9CNID</name>
<evidence type="ECO:0000256" key="9">
    <source>
        <dbReference type="ARBA" id="ARBA00022833"/>
    </source>
</evidence>
<evidence type="ECO:0000256" key="17">
    <source>
        <dbReference type="ARBA" id="ARBA00023242"/>
    </source>
</evidence>
<dbReference type="InterPro" id="IPR058533">
    <property type="entry name" value="Cation_efflux_TM"/>
</dbReference>
<protein>
    <recommendedName>
        <fullName evidence="19">Proton-coupled zinc antiporter SLC30A9, mitochondrial</fullName>
    </recommendedName>
    <alternativeName>
        <fullName evidence="18">Solute carrier family 30 member 9</fullName>
    </alternativeName>
    <alternativeName>
        <fullName evidence="20">Zinc transporter 9</fullName>
    </alternativeName>
</protein>
<dbReference type="EMBL" id="CALNXJ010000014">
    <property type="protein sequence ID" value="CAH3114635.1"/>
    <property type="molecule type" value="Genomic_DNA"/>
</dbReference>
<dbReference type="Gene3D" id="1.20.1510.10">
    <property type="entry name" value="Cation efflux protein transmembrane domain"/>
    <property type="match status" value="1"/>
</dbReference>
<dbReference type="GO" id="GO:0015297">
    <property type="term" value="F:antiporter activity"/>
    <property type="evidence" value="ECO:0007669"/>
    <property type="project" value="UniProtKB-KW"/>
</dbReference>
<comment type="catalytic activity">
    <reaction evidence="21">
        <text>Zn(2+)(in) + 2 H(+)(out) = Zn(2+)(out) + 2 H(+)(in)</text>
        <dbReference type="Rhea" id="RHEA:72627"/>
        <dbReference type="ChEBI" id="CHEBI:15378"/>
        <dbReference type="ChEBI" id="CHEBI:29105"/>
    </reaction>
</comment>
<keyword evidence="11 23" id="KW-1133">Transmembrane helix</keyword>
<evidence type="ECO:0000256" key="21">
    <source>
        <dbReference type="ARBA" id="ARBA00048349"/>
    </source>
</evidence>
<dbReference type="PANTHER" id="PTHR13414:SF9">
    <property type="entry name" value="PROTON-COUPLED ZINC ANTIPORTER SLC30A9, MITOCHONDRIAL"/>
    <property type="match status" value="1"/>
</dbReference>
<evidence type="ECO:0000259" key="24">
    <source>
        <dbReference type="Pfam" id="PF01545"/>
    </source>
</evidence>
<dbReference type="GO" id="GO:0031966">
    <property type="term" value="C:mitochondrial membrane"/>
    <property type="evidence" value="ECO:0007669"/>
    <property type="project" value="UniProtKB-SubCell"/>
</dbReference>
<evidence type="ECO:0000256" key="16">
    <source>
        <dbReference type="ARBA" id="ARBA00023163"/>
    </source>
</evidence>
<feature type="transmembrane region" description="Helical" evidence="23">
    <location>
        <begin position="313"/>
        <end position="335"/>
    </location>
</feature>
<sequence>MSSALWKFSQMSVRIGFFLQWKDVSSWYKVGFNEKLKLCRECSRRQQLHSGVFVRYSSSKRFGQLRSISSYEGGSSGSNEGKSDEREKEKSSRKKAIKGERAKRFFKMQPIDVNYDRKYYQNTFISATRAMSDYLLKPSDLEGIKTTAVRSAYSDPQQPPDVCYLKSDVEKRAYEVWGSPEALSREIWNRKKVYEESERYRKGLGELIGHLKKSIRDHSKKNEENKHYGERIQRNMLLKGSAKVVTYAICSNLAVMLFKFGAYLYSGSATMLSESIHSLADMLNQCLLAVGIMQSIKKPSPDHPYGWSRARYVYSLISGVGIFFLGAGVTMYHGVSGLMNPSPLENLTMAYTILAGSFLVEGATLLLAIGQVRKSARESGMSFKEYVMRGRDPSAVTVLLEDGAAVAGVMLATCCLGLTSYTGSPVFDALGSVMIGGLLGSFAVFLIGRNADFLIGRSIPVNRIQQIIEVLESDIVVRSIHDVKATEMGADVVRFKAEVNFDGREITRCHLNRVDMELLLEEVQQLTTVPELELFLLEHGEEVIDMLGQQVDRIEKNIKKRNPEVRHVDLEIL</sequence>
<evidence type="ECO:0000256" key="7">
    <source>
        <dbReference type="ARBA" id="ARBA00022692"/>
    </source>
</evidence>
<keyword evidence="14" id="KW-0496">Mitochondrion</keyword>
<dbReference type="NCBIfam" id="TIGR01297">
    <property type="entry name" value="CDF"/>
    <property type="match status" value="1"/>
</dbReference>
<gene>
    <name evidence="25" type="ORF">PMEA_00005557</name>
</gene>
<dbReference type="CDD" id="cd21078">
    <property type="entry name" value="NTD_ZNT9"/>
    <property type="match status" value="1"/>
</dbReference>
<keyword evidence="13" id="KW-0406">Ion transport</keyword>
<dbReference type="GO" id="GO:0005634">
    <property type="term" value="C:nucleus"/>
    <property type="evidence" value="ECO:0007669"/>
    <property type="project" value="UniProtKB-SubCell"/>
</dbReference>
<dbReference type="InterPro" id="IPR009061">
    <property type="entry name" value="DNA-bd_dom_put_sf"/>
</dbReference>
<evidence type="ECO:0000256" key="3">
    <source>
        <dbReference type="ARBA" id="ARBA00004240"/>
    </source>
</evidence>
<dbReference type="Pfam" id="PF01545">
    <property type="entry name" value="Cation_efflux"/>
    <property type="match status" value="1"/>
</dbReference>
<evidence type="ECO:0000256" key="1">
    <source>
        <dbReference type="ARBA" id="ARBA00004123"/>
    </source>
</evidence>
<dbReference type="Proteomes" id="UP001159428">
    <property type="component" value="Unassembled WGS sequence"/>
</dbReference>
<keyword evidence="7 23" id="KW-0812">Transmembrane</keyword>
<feature type="transmembrane region" description="Helical" evidence="23">
    <location>
        <begin position="347"/>
        <end position="369"/>
    </location>
</feature>
<keyword evidence="12" id="KW-0805">Transcription regulation</keyword>
<reference evidence="25 26" key="1">
    <citation type="submission" date="2022-05" db="EMBL/GenBank/DDBJ databases">
        <authorList>
            <consortium name="Genoscope - CEA"/>
            <person name="William W."/>
        </authorList>
    </citation>
    <scope>NUCLEOTIDE SEQUENCE [LARGE SCALE GENOMIC DNA]</scope>
</reference>
<dbReference type="PANTHER" id="PTHR13414">
    <property type="entry name" value="HUEL-CATION TRANSPORTER"/>
    <property type="match status" value="1"/>
</dbReference>
<dbReference type="GO" id="GO:0006882">
    <property type="term" value="P:intracellular zinc ion homeostasis"/>
    <property type="evidence" value="ECO:0007669"/>
    <property type="project" value="TreeGrafter"/>
</dbReference>
<keyword evidence="10" id="KW-0864">Zinc transport</keyword>
<dbReference type="InterPro" id="IPR040177">
    <property type="entry name" value="SLC30A9"/>
</dbReference>
<feature type="domain" description="Cation efflux protein transmembrane" evidence="24">
    <location>
        <begin position="245"/>
        <end position="447"/>
    </location>
</feature>
<dbReference type="InterPro" id="IPR002524">
    <property type="entry name" value="Cation_efflux"/>
</dbReference>
<evidence type="ECO:0000256" key="8">
    <source>
        <dbReference type="ARBA" id="ARBA00022824"/>
    </source>
</evidence>
<proteinExistence type="inferred from homology"/>
<feature type="transmembrane region" description="Helical" evidence="23">
    <location>
        <begin position="429"/>
        <end position="448"/>
    </location>
</feature>
<comment type="caution">
    <text evidence="25">The sequence shown here is derived from an EMBL/GenBank/DDBJ whole genome shotgun (WGS) entry which is preliminary data.</text>
</comment>
<dbReference type="InterPro" id="IPR027469">
    <property type="entry name" value="Cation_efflux_TMD_sf"/>
</dbReference>
<feature type="compositionally biased region" description="Basic and acidic residues" evidence="22">
    <location>
        <begin position="81"/>
        <end position="90"/>
    </location>
</feature>
<keyword evidence="6" id="KW-0050">Antiport</keyword>
<keyword evidence="16" id="KW-0804">Transcription</keyword>
<evidence type="ECO:0000256" key="2">
    <source>
        <dbReference type="ARBA" id="ARBA00004225"/>
    </source>
</evidence>
<evidence type="ECO:0000256" key="19">
    <source>
        <dbReference type="ARBA" id="ARBA00034845"/>
    </source>
</evidence>
<dbReference type="SUPFAM" id="SSF161111">
    <property type="entry name" value="Cation efflux protein transmembrane domain-like"/>
    <property type="match status" value="1"/>
</dbReference>
<evidence type="ECO:0000256" key="13">
    <source>
        <dbReference type="ARBA" id="ARBA00023065"/>
    </source>
</evidence>
<organism evidence="25 26">
    <name type="scientific">Pocillopora meandrina</name>
    <dbReference type="NCBI Taxonomy" id="46732"/>
    <lineage>
        <taxon>Eukaryota</taxon>
        <taxon>Metazoa</taxon>
        <taxon>Cnidaria</taxon>
        <taxon>Anthozoa</taxon>
        <taxon>Hexacorallia</taxon>
        <taxon>Scleractinia</taxon>
        <taxon>Astrocoeniina</taxon>
        <taxon>Pocilloporidae</taxon>
        <taxon>Pocillopora</taxon>
    </lineage>
</organism>
<dbReference type="Gene3D" id="3.90.530.10">
    <property type="entry name" value="XPA C-terminal domain"/>
    <property type="match status" value="1"/>
</dbReference>
<dbReference type="AlphaFoldDB" id="A0AAU9WIS8"/>
<feature type="transmembrane region" description="Helical" evidence="23">
    <location>
        <begin position="244"/>
        <end position="264"/>
    </location>
</feature>
<evidence type="ECO:0000256" key="22">
    <source>
        <dbReference type="SAM" id="MobiDB-lite"/>
    </source>
</evidence>
<keyword evidence="15 23" id="KW-0472">Membrane</keyword>
<evidence type="ECO:0000256" key="23">
    <source>
        <dbReference type="SAM" id="Phobius"/>
    </source>
</evidence>
<keyword evidence="5" id="KW-0813">Transport</keyword>
<feature type="compositionally biased region" description="Low complexity" evidence="22">
    <location>
        <begin position="68"/>
        <end position="80"/>
    </location>
</feature>
<dbReference type="InterPro" id="IPR037129">
    <property type="entry name" value="XPA_sf"/>
</dbReference>
<evidence type="ECO:0000313" key="26">
    <source>
        <dbReference type="Proteomes" id="UP001159428"/>
    </source>
</evidence>
<evidence type="ECO:0000256" key="5">
    <source>
        <dbReference type="ARBA" id="ARBA00022448"/>
    </source>
</evidence>
<keyword evidence="9" id="KW-0862">Zinc</keyword>
<dbReference type="GO" id="GO:0008324">
    <property type="term" value="F:monoatomic cation transmembrane transporter activity"/>
    <property type="evidence" value="ECO:0007669"/>
    <property type="project" value="InterPro"/>
</dbReference>
<dbReference type="GO" id="GO:0006829">
    <property type="term" value="P:zinc ion transport"/>
    <property type="evidence" value="ECO:0007669"/>
    <property type="project" value="UniProtKB-KW"/>
</dbReference>
<evidence type="ECO:0000256" key="18">
    <source>
        <dbReference type="ARBA" id="ARBA00033405"/>
    </source>
</evidence>
<evidence type="ECO:0000256" key="4">
    <source>
        <dbReference type="ARBA" id="ARBA00008873"/>
    </source>
</evidence>
<evidence type="ECO:0000256" key="20">
    <source>
        <dbReference type="ARBA" id="ARBA00034922"/>
    </source>
</evidence>
<dbReference type="SUPFAM" id="SSF46955">
    <property type="entry name" value="Putative DNA-binding domain"/>
    <property type="match status" value="1"/>
</dbReference>
<evidence type="ECO:0000256" key="15">
    <source>
        <dbReference type="ARBA" id="ARBA00023136"/>
    </source>
</evidence>
<evidence type="ECO:0000256" key="6">
    <source>
        <dbReference type="ARBA" id="ARBA00022449"/>
    </source>
</evidence>
<accession>A0AAU9WIS8</accession>
<evidence type="ECO:0000256" key="14">
    <source>
        <dbReference type="ARBA" id="ARBA00023128"/>
    </source>
</evidence>
<keyword evidence="8" id="KW-0256">Endoplasmic reticulum</keyword>
<evidence type="ECO:0000256" key="12">
    <source>
        <dbReference type="ARBA" id="ARBA00023015"/>
    </source>
</evidence>
<comment type="subcellular location">
    <subcellularLocation>
        <location evidence="3">Endoplasmic reticulum</location>
    </subcellularLocation>
    <subcellularLocation>
        <location evidence="2">Mitochondrion membrane</location>
        <topology evidence="2">Multi-pass membrane protein</topology>
    </subcellularLocation>
    <subcellularLocation>
        <location evidence="1">Nucleus</location>
    </subcellularLocation>
</comment>
<keyword evidence="26" id="KW-1185">Reference proteome</keyword>
<keyword evidence="17" id="KW-0539">Nucleus</keyword>
<comment type="similarity">
    <text evidence="4">Belongs to the cation diffusion facilitator (CDF) transporter (TC 2.A.4) family. SLC30A subfamily.</text>
</comment>
<dbReference type="GO" id="GO:0005783">
    <property type="term" value="C:endoplasmic reticulum"/>
    <property type="evidence" value="ECO:0007669"/>
    <property type="project" value="UniProtKB-SubCell"/>
</dbReference>
<feature type="region of interest" description="Disordered" evidence="22">
    <location>
        <begin position="68"/>
        <end position="95"/>
    </location>
</feature>